<organism evidence="1 2">
    <name type="scientific">Caerostris extrusa</name>
    <name type="common">Bark spider</name>
    <name type="synonym">Caerostris bankana</name>
    <dbReference type="NCBI Taxonomy" id="172846"/>
    <lineage>
        <taxon>Eukaryota</taxon>
        <taxon>Metazoa</taxon>
        <taxon>Ecdysozoa</taxon>
        <taxon>Arthropoda</taxon>
        <taxon>Chelicerata</taxon>
        <taxon>Arachnida</taxon>
        <taxon>Araneae</taxon>
        <taxon>Araneomorphae</taxon>
        <taxon>Entelegynae</taxon>
        <taxon>Araneoidea</taxon>
        <taxon>Araneidae</taxon>
        <taxon>Caerostris</taxon>
    </lineage>
</organism>
<evidence type="ECO:0000313" key="1">
    <source>
        <dbReference type="EMBL" id="GIX79593.1"/>
    </source>
</evidence>
<sequence>MERGRYFSGCKHLRWPGLTQEKVSSPERPCRSLFSGRRVGPSIECSAAFGRFRACNKGIPSIVYGAWALFLLISRGVKNLRWPGLPQKRSPAPGAPADPCFQVEEPDLPLMPFCGFRAFSGSSIKDSSFGAEHIANLRGEKQCPDFSHYDGLEKILILCFTVTVTGNFFLSPPPFSIPSIVMERGRYSPYLSGRKHLRWLGLPRKGLPSLWAPLQIPVFRQQFWDVNTLRICEARNNALTSHNDGLGKRFSFSLFHCDHHCEFIFLSSPLLSIPSIVYGAWALFLLISRGVNISVGRGLPGNRSEAPGAPADPCFQAERIGPFH</sequence>
<keyword evidence="2" id="KW-1185">Reference proteome</keyword>
<reference evidence="1 2" key="1">
    <citation type="submission" date="2021-06" db="EMBL/GenBank/DDBJ databases">
        <title>Caerostris extrusa draft genome.</title>
        <authorList>
            <person name="Kono N."/>
            <person name="Arakawa K."/>
        </authorList>
    </citation>
    <scope>NUCLEOTIDE SEQUENCE [LARGE SCALE GENOMIC DNA]</scope>
</reference>
<accession>A0AAV4N6K9</accession>
<dbReference type="AlphaFoldDB" id="A0AAV4N6K9"/>
<proteinExistence type="predicted"/>
<dbReference type="Proteomes" id="UP001054945">
    <property type="component" value="Unassembled WGS sequence"/>
</dbReference>
<name>A0AAV4N6K9_CAEEX</name>
<gene>
    <name evidence="1" type="ORF">CEXT_577141</name>
</gene>
<comment type="caution">
    <text evidence="1">The sequence shown here is derived from an EMBL/GenBank/DDBJ whole genome shotgun (WGS) entry which is preliminary data.</text>
</comment>
<dbReference type="EMBL" id="BPLR01020512">
    <property type="protein sequence ID" value="GIX79593.1"/>
    <property type="molecule type" value="Genomic_DNA"/>
</dbReference>
<protein>
    <submittedName>
        <fullName evidence="1">Uncharacterized protein</fullName>
    </submittedName>
</protein>
<evidence type="ECO:0000313" key="2">
    <source>
        <dbReference type="Proteomes" id="UP001054945"/>
    </source>
</evidence>